<proteinExistence type="inferred from homology"/>
<dbReference type="Gene3D" id="2.30.30.30">
    <property type="match status" value="1"/>
</dbReference>
<dbReference type="PANTHER" id="PTHR30265">
    <property type="entry name" value="RHO-INTERACTING TRANSCRIPTION TERMINATION FACTOR NUSG"/>
    <property type="match status" value="1"/>
</dbReference>
<evidence type="ECO:0000256" key="6">
    <source>
        <dbReference type="NCBIfam" id="TIGR00922"/>
    </source>
</evidence>
<evidence type="ECO:0000313" key="10">
    <source>
        <dbReference type="EMBL" id="SEA70351.1"/>
    </source>
</evidence>
<comment type="similarity">
    <text evidence="5 7">Belongs to the NusG family.</text>
</comment>
<dbReference type="Proteomes" id="UP000198846">
    <property type="component" value="Unassembled WGS sequence"/>
</dbReference>
<reference evidence="10 11" key="1">
    <citation type="submission" date="2016-10" db="EMBL/GenBank/DDBJ databases">
        <authorList>
            <person name="de Groot N.N."/>
        </authorList>
    </citation>
    <scope>NUCLEOTIDE SEQUENCE [LARGE SCALE GENOMIC DNA]</scope>
    <source>
        <strain evidence="10 11">DSM 23842</strain>
    </source>
</reference>
<dbReference type="InterPro" id="IPR043425">
    <property type="entry name" value="NusG-like"/>
</dbReference>
<dbReference type="GO" id="GO:0005829">
    <property type="term" value="C:cytosol"/>
    <property type="evidence" value="ECO:0007669"/>
    <property type="project" value="UniProtKB-ARBA"/>
</dbReference>
<dbReference type="AlphaFoldDB" id="A0A1H4DC91"/>
<dbReference type="GO" id="GO:0006354">
    <property type="term" value="P:DNA-templated transcription elongation"/>
    <property type="evidence" value="ECO:0007669"/>
    <property type="project" value="UniProtKB-UniRule"/>
</dbReference>
<dbReference type="SUPFAM" id="SSF50104">
    <property type="entry name" value="Translation proteins SH3-like domain"/>
    <property type="match status" value="1"/>
</dbReference>
<feature type="domain" description="KOW" evidence="9">
    <location>
        <begin position="130"/>
        <end position="157"/>
    </location>
</feature>
<dbReference type="Gene3D" id="3.30.70.940">
    <property type="entry name" value="NusG, N-terminal domain"/>
    <property type="match status" value="1"/>
</dbReference>
<keyword evidence="11" id="KW-1185">Reference proteome</keyword>
<dbReference type="SMART" id="SM00738">
    <property type="entry name" value="NGN"/>
    <property type="match status" value="1"/>
</dbReference>
<dbReference type="GO" id="GO:0006353">
    <property type="term" value="P:DNA-templated transcription termination"/>
    <property type="evidence" value="ECO:0007669"/>
    <property type="project" value="UniProtKB-UniRule"/>
</dbReference>
<evidence type="ECO:0000256" key="4">
    <source>
        <dbReference type="ARBA" id="ARBA00023163"/>
    </source>
</evidence>
<keyword evidence="1 5" id="KW-0806">Transcription termination</keyword>
<dbReference type="InterPro" id="IPR047050">
    <property type="entry name" value="NGN"/>
</dbReference>
<keyword evidence="4 5" id="KW-0804">Transcription</keyword>
<dbReference type="Pfam" id="PF02357">
    <property type="entry name" value="NusG"/>
    <property type="match status" value="1"/>
</dbReference>
<dbReference type="CDD" id="cd06091">
    <property type="entry name" value="KOW_NusG"/>
    <property type="match status" value="1"/>
</dbReference>
<name>A0A1H4DC91_BIZPA</name>
<evidence type="ECO:0000259" key="9">
    <source>
        <dbReference type="SMART" id="SM00739"/>
    </source>
</evidence>
<dbReference type="InterPro" id="IPR036735">
    <property type="entry name" value="NGN_dom_sf"/>
</dbReference>
<evidence type="ECO:0000256" key="1">
    <source>
        <dbReference type="ARBA" id="ARBA00022472"/>
    </source>
</evidence>
<dbReference type="PRINTS" id="PR00338">
    <property type="entry name" value="NUSGTNSCPFCT"/>
</dbReference>
<organism evidence="10 11">
    <name type="scientific">Bizionia paragorgiae</name>
    <dbReference type="NCBI Taxonomy" id="283786"/>
    <lineage>
        <taxon>Bacteria</taxon>
        <taxon>Pseudomonadati</taxon>
        <taxon>Bacteroidota</taxon>
        <taxon>Flavobacteriia</taxon>
        <taxon>Flavobacteriales</taxon>
        <taxon>Flavobacteriaceae</taxon>
        <taxon>Bizionia</taxon>
    </lineage>
</organism>
<dbReference type="HAMAP" id="MF_00948">
    <property type="entry name" value="NusG"/>
    <property type="match status" value="1"/>
</dbReference>
<dbReference type="InterPro" id="IPR006645">
    <property type="entry name" value="NGN-like_dom"/>
</dbReference>
<evidence type="ECO:0000256" key="3">
    <source>
        <dbReference type="ARBA" id="ARBA00023015"/>
    </source>
</evidence>
<dbReference type="PANTHER" id="PTHR30265:SF2">
    <property type="entry name" value="TRANSCRIPTION TERMINATION_ANTITERMINATION PROTEIN NUSG"/>
    <property type="match status" value="1"/>
</dbReference>
<evidence type="ECO:0000256" key="2">
    <source>
        <dbReference type="ARBA" id="ARBA00022814"/>
    </source>
</evidence>
<dbReference type="InterPro" id="IPR001062">
    <property type="entry name" value="Transcrpt_antiterm_NusG"/>
</dbReference>
<dbReference type="SUPFAM" id="SSF82679">
    <property type="entry name" value="N-utilization substance G protein NusG, N-terminal domain"/>
    <property type="match status" value="1"/>
</dbReference>
<dbReference type="GO" id="GO:0032784">
    <property type="term" value="P:regulation of DNA-templated transcription elongation"/>
    <property type="evidence" value="ECO:0007669"/>
    <property type="project" value="InterPro"/>
</dbReference>
<dbReference type="STRING" id="283786.SAMN04487990_1288"/>
<dbReference type="InterPro" id="IPR005824">
    <property type="entry name" value="KOW"/>
</dbReference>
<dbReference type="GO" id="GO:0031564">
    <property type="term" value="P:transcription antitermination"/>
    <property type="evidence" value="ECO:0007669"/>
    <property type="project" value="UniProtKB-UniRule"/>
</dbReference>
<comment type="function">
    <text evidence="5 7">Participates in transcription elongation, termination and antitermination.</text>
</comment>
<protein>
    <recommendedName>
        <fullName evidence="5 6">Transcription termination/antitermination protein NusG</fullName>
    </recommendedName>
</protein>
<gene>
    <name evidence="5" type="primary">nusG</name>
    <name evidence="10" type="ORF">SAMN04487990_1288</name>
</gene>
<dbReference type="SMART" id="SM00739">
    <property type="entry name" value="KOW"/>
    <property type="match status" value="1"/>
</dbReference>
<dbReference type="NCBIfam" id="TIGR00922">
    <property type="entry name" value="nusG"/>
    <property type="match status" value="1"/>
</dbReference>
<evidence type="ECO:0000259" key="8">
    <source>
        <dbReference type="SMART" id="SM00738"/>
    </source>
</evidence>
<sequence>MAEVGEKKWYVVRAVSGQEHKIKTYIENEIARLGLQDYVEQVLVPTENVVQIRNGKKINKEKVYFSGYIMIKANLSGEIPHIIKSITNVIGFLGATKGGDPLPLRQSEVNRMLGKVDELTVDTDSHVAIPYTKGETVKVIDGPFNGFDGTIENINEEKRKLEVMVKIFGRKTPLELSYMQVEKI</sequence>
<feature type="domain" description="NusG-like N-terminal" evidence="8">
    <location>
        <begin position="6"/>
        <end position="116"/>
    </location>
</feature>
<keyword evidence="3 5" id="KW-0805">Transcription regulation</keyword>
<dbReference type="CDD" id="cd09891">
    <property type="entry name" value="NGN_Bact_1"/>
    <property type="match status" value="1"/>
</dbReference>
<keyword evidence="2 5" id="KW-0889">Transcription antitermination</keyword>
<accession>A0A1H4DC91</accession>
<evidence type="ECO:0000256" key="7">
    <source>
        <dbReference type="RuleBase" id="RU000538"/>
    </source>
</evidence>
<dbReference type="Pfam" id="PF00467">
    <property type="entry name" value="KOW"/>
    <property type="match status" value="1"/>
</dbReference>
<dbReference type="RefSeq" id="WP_092136676.1">
    <property type="nucleotide sequence ID" value="NZ_FNQK01000028.1"/>
</dbReference>
<dbReference type="InterPro" id="IPR008991">
    <property type="entry name" value="Translation_prot_SH3-like_sf"/>
</dbReference>
<evidence type="ECO:0000313" key="11">
    <source>
        <dbReference type="Proteomes" id="UP000198846"/>
    </source>
</evidence>
<evidence type="ECO:0000256" key="5">
    <source>
        <dbReference type="HAMAP-Rule" id="MF_00948"/>
    </source>
</evidence>
<dbReference type="InterPro" id="IPR014722">
    <property type="entry name" value="Rib_uL2_dom2"/>
</dbReference>
<dbReference type="FunFam" id="2.30.30.30:FF:000002">
    <property type="entry name" value="Transcription termination/antitermination factor NusG"/>
    <property type="match status" value="1"/>
</dbReference>
<dbReference type="EMBL" id="FNQK01000028">
    <property type="protein sequence ID" value="SEA70351.1"/>
    <property type="molecule type" value="Genomic_DNA"/>
</dbReference>
<dbReference type="OrthoDB" id="9809075at2"/>